<dbReference type="PROSITE" id="PS50262">
    <property type="entry name" value="G_PROTEIN_RECEP_F1_2"/>
    <property type="match status" value="1"/>
</dbReference>
<keyword evidence="5" id="KW-0675">Receptor</keyword>
<feature type="transmembrane region" description="Helical" evidence="6">
    <location>
        <begin position="177"/>
        <end position="200"/>
    </location>
</feature>
<dbReference type="RefSeq" id="XP_013413151.1">
    <property type="nucleotide sequence ID" value="XM_013557697.1"/>
</dbReference>
<dbReference type="KEGG" id="lak:106175607"/>
<dbReference type="GO" id="GO:0016020">
    <property type="term" value="C:membrane"/>
    <property type="evidence" value="ECO:0007669"/>
    <property type="project" value="UniProtKB-SubCell"/>
</dbReference>
<keyword evidence="3 6" id="KW-1133">Transmembrane helix</keyword>
<dbReference type="RefSeq" id="XP_013413150.1">
    <property type="nucleotide sequence ID" value="XM_013557696.1"/>
</dbReference>
<evidence type="ECO:0000313" key="9">
    <source>
        <dbReference type="RefSeq" id="XP_013413150.1"/>
    </source>
</evidence>
<feature type="transmembrane region" description="Helical" evidence="6">
    <location>
        <begin position="48"/>
        <end position="69"/>
    </location>
</feature>
<evidence type="ECO:0000256" key="4">
    <source>
        <dbReference type="ARBA" id="ARBA00023136"/>
    </source>
</evidence>
<gene>
    <name evidence="9 10" type="primary">LOC106175607</name>
</gene>
<accession>A0A1S3JS04</accession>
<name>A0A1S3JS04_LINAN</name>
<evidence type="ECO:0000256" key="2">
    <source>
        <dbReference type="ARBA" id="ARBA00022692"/>
    </source>
</evidence>
<dbReference type="InterPro" id="IPR000276">
    <property type="entry name" value="GPCR_Rhodpsn"/>
</dbReference>
<feature type="transmembrane region" description="Helical" evidence="6">
    <location>
        <begin position="131"/>
        <end position="151"/>
    </location>
</feature>
<dbReference type="GeneID" id="106175607"/>
<dbReference type="Pfam" id="PF00001">
    <property type="entry name" value="7tm_1"/>
    <property type="match status" value="1"/>
</dbReference>
<evidence type="ECO:0000256" key="1">
    <source>
        <dbReference type="ARBA" id="ARBA00004370"/>
    </source>
</evidence>
<dbReference type="Proteomes" id="UP000085678">
    <property type="component" value="Unplaced"/>
</dbReference>
<keyword evidence="2 5" id="KW-0812">Transmembrane</keyword>
<dbReference type="InterPro" id="IPR052954">
    <property type="entry name" value="GPCR-Ligand_Int"/>
</dbReference>
<comment type="subcellular location">
    <subcellularLocation>
        <location evidence="1">Membrane</location>
    </subcellularLocation>
</comment>
<proteinExistence type="inferred from homology"/>
<organism evidence="8 9">
    <name type="scientific">Lingula anatina</name>
    <name type="common">Brachiopod</name>
    <name type="synonym">Lingula unguis</name>
    <dbReference type="NCBI Taxonomy" id="7574"/>
    <lineage>
        <taxon>Eukaryota</taxon>
        <taxon>Metazoa</taxon>
        <taxon>Spiralia</taxon>
        <taxon>Lophotrochozoa</taxon>
        <taxon>Brachiopoda</taxon>
        <taxon>Linguliformea</taxon>
        <taxon>Lingulata</taxon>
        <taxon>Lingulida</taxon>
        <taxon>Linguloidea</taxon>
        <taxon>Lingulidae</taxon>
        <taxon>Lingula</taxon>
    </lineage>
</organism>
<dbReference type="PANTHER" id="PTHR46641">
    <property type="entry name" value="FMRFAMIDE RECEPTOR-RELATED"/>
    <property type="match status" value="1"/>
</dbReference>
<comment type="similarity">
    <text evidence="5">Belongs to the G-protein coupled receptor 1 family.</text>
</comment>
<feature type="transmembrane region" description="Helical" evidence="6">
    <location>
        <begin position="89"/>
        <end position="110"/>
    </location>
</feature>
<evidence type="ECO:0000256" key="3">
    <source>
        <dbReference type="ARBA" id="ARBA00022989"/>
    </source>
</evidence>
<keyword evidence="5" id="KW-0807">Transducer</keyword>
<evidence type="ECO:0000313" key="10">
    <source>
        <dbReference type="RefSeq" id="XP_013413151.1"/>
    </source>
</evidence>
<sequence>MEENNCWQNGQHCWCTVIYFFTALASISSTLTIAVVVRSPKLRGRSTFVFLTFMAVVDLMTLVGISIYCSLEPVTQFWNTNTKCVYYSAIYWINDSTVMLSCIFILMVTVERFVVVHFPIRGREIFTQRNAILLSVFVSVVVFALNSNAFWSFEPDHQTNKCNDTEVYERYLKPIRYYSTFAVTTATWVSLVGFCLAIIYKLRATAALRRRLSLTDVHTSFKSTHLMLLCTAFTFVVLVGPLCIVDVIHVSLYLLKQDDTHLTYIRENVFLLSKLNHCVNFVLYVMTAAVFREEFFALLALVTCRREKEQSPYRQGAQSCIETKITHFSEQKRLSDF</sequence>
<keyword evidence="8" id="KW-1185">Reference proteome</keyword>
<feature type="domain" description="G-protein coupled receptors family 1 profile" evidence="7">
    <location>
        <begin position="28"/>
        <end position="284"/>
    </location>
</feature>
<dbReference type="PANTHER" id="PTHR46641:SF18">
    <property type="entry name" value="G-PROTEIN COUPLED RECEPTORS FAMILY 1 PROFILE DOMAIN-CONTAINING PROTEIN"/>
    <property type="match status" value="1"/>
</dbReference>
<keyword evidence="5" id="KW-0297">G-protein coupled receptor</keyword>
<evidence type="ECO:0000256" key="5">
    <source>
        <dbReference type="RuleBase" id="RU000688"/>
    </source>
</evidence>
<evidence type="ECO:0000313" key="8">
    <source>
        <dbReference type="Proteomes" id="UP000085678"/>
    </source>
</evidence>
<dbReference type="AlphaFoldDB" id="A0A1S3JS04"/>
<feature type="transmembrane region" description="Helical" evidence="6">
    <location>
        <begin position="226"/>
        <end position="254"/>
    </location>
</feature>
<protein>
    <submittedName>
        <fullName evidence="9 10">Uncharacterized protein LOC106175607</fullName>
    </submittedName>
</protein>
<keyword evidence="4 6" id="KW-0472">Membrane</keyword>
<feature type="transmembrane region" description="Helical" evidence="6">
    <location>
        <begin position="17"/>
        <end position="36"/>
    </location>
</feature>
<feature type="transmembrane region" description="Helical" evidence="6">
    <location>
        <begin position="281"/>
        <end position="304"/>
    </location>
</feature>
<dbReference type="InterPro" id="IPR017452">
    <property type="entry name" value="GPCR_Rhodpsn_7TM"/>
</dbReference>
<dbReference type="PROSITE" id="PS00237">
    <property type="entry name" value="G_PROTEIN_RECEP_F1_1"/>
    <property type="match status" value="1"/>
</dbReference>
<reference evidence="9 10" key="1">
    <citation type="submission" date="2025-04" db="UniProtKB">
        <authorList>
            <consortium name="RefSeq"/>
        </authorList>
    </citation>
    <scope>IDENTIFICATION</scope>
    <source>
        <tissue evidence="9 10">Gonads</tissue>
    </source>
</reference>
<evidence type="ECO:0000259" key="7">
    <source>
        <dbReference type="PROSITE" id="PS50262"/>
    </source>
</evidence>
<dbReference type="PRINTS" id="PR00237">
    <property type="entry name" value="GPCRRHODOPSN"/>
</dbReference>
<dbReference type="Gene3D" id="1.20.1070.10">
    <property type="entry name" value="Rhodopsin 7-helix transmembrane proteins"/>
    <property type="match status" value="1"/>
</dbReference>
<dbReference type="GO" id="GO:0004930">
    <property type="term" value="F:G protein-coupled receptor activity"/>
    <property type="evidence" value="ECO:0007669"/>
    <property type="project" value="UniProtKB-KW"/>
</dbReference>
<evidence type="ECO:0000256" key="6">
    <source>
        <dbReference type="SAM" id="Phobius"/>
    </source>
</evidence>
<dbReference type="SUPFAM" id="SSF81321">
    <property type="entry name" value="Family A G protein-coupled receptor-like"/>
    <property type="match status" value="1"/>
</dbReference>